<organism evidence="3 4">
    <name type="scientific">Marinicella sediminis</name>
    <dbReference type="NCBI Taxonomy" id="1792834"/>
    <lineage>
        <taxon>Bacteria</taxon>
        <taxon>Pseudomonadati</taxon>
        <taxon>Pseudomonadota</taxon>
        <taxon>Gammaproteobacteria</taxon>
        <taxon>Lysobacterales</taxon>
        <taxon>Marinicellaceae</taxon>
        <taxon>Marinicella</taxon>
    </lineage>
</organism>
<feature type="transmembrane region" description="Helical" evidence="1">
    <location>
        <begin position="159"/>
        <end position="179"/>
    </location>
</feature>
<evidence type="ECO:0000313" key="3">
    <source>
        <dbReference type="EMBL" id="MFC3193667.1"/>
    </source>
</evidence>
<dbReference type="SMART" id="SM00530">
    <property type="entry name" value="HTH_XRE"/>
    <property type="match status" value="1"/>
</dbReference>
<gene>
    <name evidence="3" type="ORF">ACFODZ_05395</name>
</gene>
<dbReference type="Proteomes" id="UP001595533">
    <property type="component" value="Unassembled WGS sequence"/>
</dbReference>
<dbReference type="Pfam" id="PF01381">
    <property type="entry name" value="HTH_3"/>
    <property type="match status" value="1"/>
</dbReference>
<dbReference type="Gene3D" id="1.10.260.40">
    <property type="entry name" value="lambda repressor-like DNA-binding domains"/>
    <property type="match status" value="1"/>
</dbReference>
<dbReference type="EMBL" id="JBHRTS010000003">
    <property type="protein sequence ID" value="MFC3193667.1"/>
    <property type="molecule type" value="Genomic_DNA"/>
</dbReference>
<proteinExistence type="predicted"/>
<sequence length="245" mass="27381">MAEKILNIAGLRKERGWSQEKLAAISGLSERTIQRIEKDGSCSLESKLALACAFELSPQDLLQTPGVNTLPTEHITDWSGAFGLLILGLVFPVIVFFTGTDGRWELVSFLTVMGLTVTISVMTHGFNSTHQLFKNTSWIVSHPSRVSGLNQFIIHANHVILIAYTIGLMASVVTGLTLVVHKQEMLGNMPYFAAVVVKPLVYALVFNEFWFRPYKRKMERMLSQQMAEDLPDGRHDDNDVDGTWD</sequence>
<dbReference type="InterPro" id="IPR001387">
    <property type="entry name" value="Cro/C1-type_HTH"/>
</dbReference>
<evidence type="ECO:0000259" key="2">
    <source>
        <dbReference type="PROSITE" id="PS50943"/>
    </source>
</evidence>
<dbReference type="SUPFAM" id="SSF47413">
    <property type="entry name" value="lambda repressor-like DNA-binding domains"/>
    <property type="match status" value="1"/>
</dbReference>
<reference evidence="4" key="1">
    <citation type="journal article" date="2019" name="Int. J. Syst. Evol. Microbiol.">
        <title>The Global Catalogue of Microorganisms (GCM) 10K type strain sequencing project: providing services to taxonomists for standard genome sequencing and annotation.</title>
        <authorList>
            <consortium name="The Broad Institute Genomics Platform"/>
            <consortium name="The Broad Institute Genome Sequencing Center for Infectious Disease"/>
            <person name="Wu L."/>
            <person name="Ma J."/>
        </authorList>
    </citation>
    <scope>NUCLEOTIDE SEQUENCE [LARGE SCALE GENOMIC DNA]</scope>
    <source>
        <strain evidence="4">KCTC 42953</strain>
    </source>
</reference>
<evidence type="ECO:0000256" key="1">
    <source>
        <dbReference type="SAM" id="Phobius"/>
    </source>
</evidence>
<keyword evidence="1" id="KW-0812">Transmembrane</keyword>
<dbReference type="RefSeq" id="WP_077411525.1">
    <property type="nucleotide sequence ID" value="NZ_JBHRTS010000003.1"/>
</dbReference>
<feature type="transmembrane region" description="Helical" evidence="1">
    <location>
        <begin position="106"/>
        <end position="126"/>
    </location>
</feature>
<feature type="transmembrane region" description="Helical" evidence="1">
    <location>
        <begin position="191"/>
        <end position="211"/>
    </location>
</feature>
<keyword evidence="1" id="KW-0472">Membrane</keyword>
<feature type="domain" description="HTH cro/C1-type" evidence="2">
    <location>
        <begin position="8"/>
        <end position="61"/>
    </location>
</feature>
<name>A0ABV7J930_9GAMM</name>
<protein>
    <submittedName>
        <fullName evidence="3">Helix-turn-helix domain-containing protein</fullName>
    </submittedName>
</protein>
<keyword evidence="4" id="KW-1185">Reference proteome</keyword>
<dbReference type="InterPro" id="IPR010982">
    <property type="entry name" value="Lambda_DNA-bd_dom_sf"/>
</dbReference>
<feature type="transmembrane region" description="Helical" evidence="1">
    <location>
        <begin position="81"/>
        <end position="100"/>
    </location>
</feature>
<keyword evidence="1" id="KW-1133">Transmembrane helix</keyword>
<dbReference type="PROSITE" id="PS50943">
    <property type="entry name" value="HTH_CROC1"/>
    <property type="match status" value="1"/>
</dbReference>
<evidence type="ECO:0000313" key="4">
    <source>
        <dbReference type="Proteomes" id="UP001595533"/>
    </source>
</evidence>
<comment type="caution">
    <text evidence="3">The sequence shown here is derived from an EMBL/GenBank/DDBJ whole genome shotgun (WGS) entry which is preliminary data.</text>
</comment>
<dbReference type="CDD" id="cd00093">
    <property type="entry name" value="HTH_XRE"/>
    <property type="match status" value="1"/>
</dbReference>
<accession>A0ABV7J930</accession>